<dbReference type="Proteomes" id="UP000199331">
    <property type="component" value="Unassembled WGS sequence"/>
</dbReference>
<keyword evidence="2" id="KW-1185">Reference proteome</keyword>
<dbReference type="RefSeq" id="WP_090478987.1">
    <property type="nucleotide sequence ID" value="NZ_FOWZ01000002.1"/>
</dbReference>
<organism evidence="1 2">
    <name type="scientific">Qipengyuania nanhaisediminis</name>
    <dbReference type="NCBI Taxonomy" id="604088"/>
    <lineage>
        <taxon>Bacteria</taxon>
        <taxon>Pseudomonadati</taxon>
        <taxon>Pseudomonadota</taxon>
        <taxon>Alphaproteobacteria</taxon>
        <taxon>Sphingomonadales</taxon>
        <taxon>Erythrobacteraceae</taxon>
        <taxon>Qipengyuania</taxon>
    </lineage>
</organism>
<protein>
    <submittedName>
        <fullName evidence="1">Uncharacterized protein</fullName>
    </submittedName>
</protein>
<dbReference type="STRING" id="604088.SAMN04488060_1304"/>
<sequence>MEQDLPYERIRNPNLPWGYWCVADSEYEPALIDETDRRWDSLREYLWCGRLSMARRSHWEFVNQLELLLAVLACIDRRIVHIEEHVRDLFKGSWDIAFHYACWLKGHGLSDGFDKLTIEGRAVLVMLASTRPRSAAPIPIGLPTLVPQRGFDRGETREERERIFAVNEKFALNLPARFIRAEIDEFPGIKLIGPPEGANIPLGRVLWSMTFGDDFARDRLFAWLIHRLDRWEAWTELASLQGAQALSEHFLQLRFADEPLETG</sequence>
<accession>A0A1I5ME17</accession>
<dbReference type="EMBL" id="FOWZ01000002">
    <property type="protein sequence ID" value="SFP07769.1"/>
    <property type="molecule type" value="Genomic_DNA"/>
</dbReference>
<dbReference type="OrthoDB" id="7402767at2"/>
<evidence type="ECO:0000313" key="1">
    <source>
        <dbReference type="EMBL" id="SFP07769.1"/>
    </source>
</evidence>
<evidence type="ECO:0000313" key="2">
    <source>
        <dbReference type="Proteomes" id="UP000199331"/>
    </source>
</evidence>
<reference evidence="2" key="1">
    <citation type="submission" date="2016-10" db="EMBL/GenBank/DDBJ databases">
        <authorList>
            <person name="Varghese N."/>
            <person name="Submissions S."/>
        </authorList>
    </citation>
    <scope>NUCLEOTIDE SEQUENCE [LARGE SCALE GENOMIC DNA]</scope>
    <source>
        <strain evidence="2">CGMCC 1.7715</strain>
    </source>
</reference>
<name>A0A1I5ME17_9SPHN</name>
<dbReference type="AlphaFoldDB" id="A0A1I5ME17"/>
<proteinExistence type="predicted"/>
<gene>
    <name evidence="1" type="ORF">SAMN04488060_1304</name>
</gene>